<evidence type="ECO:0000313" key="2">
    <source>
        <dbReference type="EMBL" id="TXS92194.1"/>
    </source>
</evidence>
<dbReference type="Pfam" id="PF22548">
    <property type="entry name" value="AEP-TOTE"/>
    <property type="match status" value="1"/>
</dbReference>
<dbReference type="InterPro" id="IPR054347">
    <property type="entry name" value="TOTE_primase"/>
</dbReference>
<dbReference type="GO" id="GO:0005524">
    <property type="term" value="F:ATP binding"/>
    <property type="evidence" value="ECO:0007669"/>
    <property type="project" value="InterPro"/>
</dbReference>
<dbReference type="InterPro" id="IPR001650">
    <property type="entry name" value="Helicase_C-like"/>
</dbReference>
<dbReference type="InterPro" id="IPR006935">
    <property type="entry name" value="Helicase/UvrB_N"/>
</dbReference>
<keyword evidence="2" id="KW-0378">Hydrolase</keyword>
<comment type="caution">
    <text evidence="2">The sequence shown here is derived from an EMBL/GenBank/DDBJ whole genome shotgun (WGS) entry which is preliminary data.</text>
</comment>
<dbReference type="InterPro" id="IPR014001">
    <property type="entry name" value="Helicase_ATP-bd"/>
</dbReference>
<feature type="domain" description="Helicase ATP-binding" evidence="1">
    <location>
        <begin position="414"/>
        <end position="564"/>
    </location>
</feature>
<gene>
    <name evidence="2" type="ORF">FV139_14450</name>
</gene>
<keyword evidence="2" id="KW-0067">ATP-binding</keyword>
<dbReference type="Proteomes" id="UP000321039">
    <property type="component" value="Unassembled WGS sequence"/>
</dbReference>
<protein>
    <submittedName>
        <fullName evidence="2">DEAD/DEAH box helicase</fullName>
    </submittedName>
</protein>
<dbReference type="GO" id="GO:0005829">
    <property type="term" value="C:cytosol"/>
    <property type="evidence" value="ECO:0007669"/>
    <property type="project" value="TreeGrafter"/>
</dbReference>
<sequence length="778" mass="87663">MALELERQSLLERKRQLVAMERVNDRTVPAIEVPVSTGDKIALFRSLFRGRDDVHALRWENTQGRRGYALACENEWRQGICYKPKVKCGDCRHQAFLPLDDRAVYAHLSGKKTVGVYPLLRDDQTWILAVDFDKSDWQQTVRAFCRVCEEHGVPCSVERSRSGEGAHVWLFFTQPVPAVRARRLGFAILDRAMDQHAGLSFESYDRLFPNQDTLPEAGFGNLIALPLQQGPRQLGNSVFVDVHFEPFVDQWAYLAGVRKIEPEQIEQCLSRLQDPGISDYDTKPWEQGLPVSKVAITGCPNAIEVTLANRLYLPVETLPQGLLARLKRLASFSNPVFFKTQALRFSTQGIPRFISLAQIEQGFLSVPRGCMDEVLALLAEHRISVTIDDKRMSGRRLRGLQFKGRLRPEQTKAVSALAKHETGLLHAPTAFGKTVTAIGLIHKRKVNTLILVHSRQLLDQWKERLEVFLEGCDIGVIGGGKRKPSGAIDIATYQSMLDRKTNAVDPRLFDYGQIIVDECHHIAAPRYEALISEARAKYLAGITATPHRQDGHQSLIFMLAGPIRYAVKDDQRHTFEQRVIVRRVHRAPPQELSIPESRPHIADIYRWLTLDDERNQLIIGDVVAAVSEGRNPLLLTERREHASLLADRLRELGVSCQVLRGAMGVKERNAAMAALDTTQVLIATGKYIGEGFDLPRLDTLFLCLPISWKGSLAQYAGRIHRQFVDKDTVRIYDYLDTTIPTLERMFGRREKAYAALGYSIADGAAQAQFQANLPLPPQ</sequence>
<dbReference type="PANTHER" id="PTHR47396:SF1">
    <property type="entry name" value="ATP-DEPENDENT HELICASE IRC3-RELATED"/>
    <property type="match status" value="1"/>
</dbReference>
<proteinExistence type="predicted"/>
<dbReference type="AlphaFoldDB" id="A0A5C8ZWQ4"/>
<organism evidence="2 3">
    <name type="scientific">Parahaliea maris</name>
    <dbReference type="NCBI Taxonomy" id="2716870"/>
    <lineage>
        <taxon>Bacteria</taxon>
        <taxon>Pseudomonadati</taxon>
        <taxon>Pseudomonadota</taxon>
        <taxon>Gammaproteobacteria</taxon>
        <taxon>Cellvibrionales</taxon>
        <taxon>Halieaceae</taxon>
        <taxon>Parahaliea</taxon>
    </lineage>
</organism>
<dbReference type="SMART" id="SM00487">
    <property type="entry name" value="DEXDc"/>
    <property type="match status" value="1"/>
</dbReference>
<dbReference type="CDD" id="cd17926">
    <property type="entry name" value="DEXHc_RE"/>
    <property type="match status" value="1"/>
</dbReference>
<keyword evidence="2" id="KW-0347">Helicase</keyword>
<dbReference type="SUPFAM" id="SSF52540">
    <property type="entry name" value="P-loop containing nucleoside triphosphate hydrolases"/>
    <property type="match status" value="1"/>
</dbReference>
<evidence type="ECO:0000313" key="3">
    <source>
        <dbReference type="Proteomes" id="UP000321039"/>
    </source>
</evidence>
<dbReference type="EMBL" id="VRZA01000005">
    <property type="protein sequence ID" value="TXS92194.1"/>
    <property type="molecule type" value="Genomic_DNA"/>
</dbReference>
<dbReference type="GO" id="GO:0003677">
    <property type="term" value="F:DNA binding"/>
    <property type="evidence" value="ECO:0007669"/>
    <property type="project" value="InterPro"/>
</dbReference>
<dbReference type="GO" id="GO:0004386">
    <property type="term" value="F:helicase activity"/>
    <property type="evidence" value="ECO:0007669"/>
    <property type="project" value="UniProtKB-KW"/>
</dbReference>
<dbReference type="InterPro" id="IPR027417">
    <property type="entry name" value="P-loop_NTPase"/>
</dbReference>
<keyword evidence="2" id="KW-0547">Nucleotide-binding</keyword>
<evidence type="ECO:0000259" key="1">
    <source>
        <dbReference type="PROSITE" id="PS51192"/>
    </source>
</evidence>
<dbReference type="Gene3D" id="3.40.50.300">
    <property type="entry name" value="P-loop containing nucleotide triphosphate hydrolases"/>
    <property type="match status" value="2"/>
</dbReference>
<dbReference type="PANTHER" id="PTHR47396">
    <property type="entry name" value="TYPE I RESTRICTION ENZYME ECOKI R PROTEIN"/>
    <property type="match status" value="1"/>
</dbReference>
<dbReference type="GO" id="GO:0016787">
    <property type="term" value="F:hydrolase activity"/>
    <property type="evidence" value="ECO:0007669"/>
    <property type="project" value="InterPro"/>
</dbReference>
<reference evidence="2 3" key="1">
    <citation type="submission" date="2019-08" db="EMBL/GenBank/DDBJ databases">
        <title>Parahaliea maris sp. nov., isolated from the surface seawater.</title>
        <authorList>
            <person name="Liu Y."/>
        </authorList>
    </citation>
    <scope>NUCLEOTIDE SEQUENCE [LARGE SCALE GENOMIC DNA]</scope>
    <source>
        <strain evidence="2 3">HSLHS9</strain>
    </source>
</reference>
<keyword evidence="3" id="KW-1185">Reference proteome</keyword>
<accession>A0A5C8ZWQ4</accession>
<dbReference type="Pfam" id="PF00271">
    <property type="entry name" value="Helicase_C"/>
    <property type="match status" value="1"/>
</dbReference>
<dbReference type="Pfam" id="PF04851">
    <property type="entry name" value="ResIII"/>
    <property type="match status" value="1"/>
</dbReference>
<dbReference type="CDD" id="cd18785">
    <property type="entry name" value="SF2_C"/>
    <property type="match status" value="1"/>
</dbReference>
<dbReference type="PROSITE" id="PS51192">
    <property type="entry name" value="HELICASE_ATP_BIND_1"/>
    <property type="match status" value="1"/>
</dbReference>
<dbReference type="InterPro" id="IPR050742">
    <property type="entry name" value="Helicase_Restrict-Modif_Enz"/>
</dbReference>
<name>A0A5C8ZWQ4_9GAMM</name>